<dbReference type="PANTHER" id="PTHR24276:SF95">
    <property type="entry name" value="PEPTIDASE S1 DOMAIN-CONTAINING PROTEIN"/>
    <property type="match status" value="1"/>
</dbReference>
<evidence type="ECO:0000259" key="5">
    <source>
        <dbReference type="PROSITE" id="PS50240"/>
    </source>
</evidence>
<accession>A0A8S4S621</accession>
<dbReference type="InterPro" id="IPR050430">
    <property type="entry name" value="Peptidase_S1"/>
</dbReference>
<dbReference type="Proteomes" id="UP000838756">
    <property type="component" value="Unassembled WGS sequence"/>
</dbReference>
<protein>
    <submittedName>
        <fullName evidence="6">Jg13831 protein</fullName>
    </submittedName>
</protein>
<evidence type="ECO:0000313" key="7">
    <source>
        <dbReference type="Proteomes" id="UP000838756"/>
    </source>
</evidence>
<evidence type="ECO:0000256" key="1">
    <source>
        <dbReference type="ARBA" id="ARBA00022670"/>
    </source>
</evidence>
<dbReference type="EMBL" id="CAKXAJ010026031">
    <property type="protein sequence ID" value="CAH2251961.1"/>
    <property type="molecule type" value="Genomic_DNA"/>
</dbReference>
<reference evidence="6" key="1">
    <citation type="submission" date="2022-03" db="EMBL/GenBank/DDBJ databases">
        <authorList>
            <person name="Lindestad O."/>
        </authorList>
    </citation>
    <scope>NUCLEOTIDE SEQUENCE</scope>
</reference>
<keyword evidence="2" id="KW-0378">Hydrolase</keyword>
<name>A0A8S4S621_9NEOP</name>
<dbReference type="InterPro" id="IPR009003">
    <property type="entry name" value="Peptidase_S1_PA"/>
</dbReference>
<keyword evidence="4" id="KW-1015">Disulfide bond</keyword>
<evidence type="ECO:0000256" key="2">
    <source>
        <dbReference type="ARBA" id="ARBA00022801"/>
    </source>
</evidence>
<feature type="domain" description="Peptidase S1" evidence="5">
    <location>
        <begin position="1"/>
        <end position="106"/>
    </location>
</feature>
<evidence type="ECO:0000256" key="4">
    <source>
        <dbReference type="ARBA" id="ARBA00023157"/>
    </source>
</evidence>
<dbReference type="Gene3D" id="2.40.10.10">
    <property type="entry name" value="Trypsin-like serine proteases"/>
    <property type="match status" value="1"/>
</dbReference>
<dbReference type="InterPro" id="IPR001254">
    <property type="entry name" value="Trypsin_dom"/>
</dbReference>
<dbReference type="GO" id="GO:0006508">
    <property type="term" value="P:proteolysis"/>
    <property type="evidence" value="ECO:0007669"/>
    <property type="project" value="UniProtKB-KW"/>
</dbReference>
<dbReference type="PANTHER" id="PTHR24276">
    <property type="entry name" value="POLYSERASE-RELATED"/>
    <property type="match status" value="1"/>
</dbReference>
<proteinExistence type="predicted"/>
<evidence type="ECO:0000256" key="3">
    <source>
        <dbReference type="ARBA" id="ARBA00022825"/>
    </source>
</evidence>
<dbReference type="GO" id="GO:0004252">
    <property type="term" value="F:serine-type endopeptidase activity"/>
    <property type="evidence" value="ECO:0007669"/>
    <property type="project" value="InterPro"/>
</dbReference>
<dbReference type="Pfam" id="PF00089">
    <property type="entry name" value="Trypsin"/>
    <property type="match status" value="1"/>
</dbReference>
<comment type="caution">
    <text evidence="6">The sequence shown here is derived from an EMBL/GenBank/DDBJ whole genome shotgun (WGS) entry which is preliminary data.</text>
</comment>
<keyword evidence="7" id="KW-1185">Reference proteome</keyword>
<dbReference type="AlphaFoldDB" id="A0A8S4S621"/>
<dbReference type="SUPFAM" id="SSF50494">
    <property type="entry name" value="Trypsin-like serine proteases"/>
    <property type="match status" value="1"/>
</dbReference>
<keyword evidence="1" id="KW-0645">Protease</keyword>
<dbReference type="PROSITE" id="PS50240">
    <property type="entry name" value="TRYPSIN_DOM"/>
    <property type="match status" value="1"/>
</dbReference>
<dbReference type="InterPro" id="IPR043504">
    <property type="entry name" value="Peptidase_S1_PA_chymotrypsin"/>
</dbReference>
<organism evidence="6 7">
    <name type="scientific">Pararge aegeria aegeria</name>
    <dbReference type="NCBI Taxonomy" id="348720"/>
    <lineage>
        <taxon>Eukaryota</taxon>
        <taxon>Metazoa</taxon>
        <taxon>Ecdysozoa</taxon>
        <taxon>Arthropoda</taxon>
        <taxon>Hexapoda</taxon>
        <taxon>Insecta</taxon>
        <taxon>Pterygota</taxon>
        <taxon>Neoptera</taxon>
        <taxon>Endopterygota</taxon>
        <taxon>Lepidoptera</taxon>
        <taxon>Glossata</taxon>
        <taxon>Ditrysia</taxon>
        <taxon>Papilionoidea</taxon>
        <taxon>Nymphalidae</taxon>
        <taxon>Satyrinae</taxon>
        <taxon>Satyrini</taxon>
        <taxon>Parargina</taxon>
        <taxon>Pararge</taxon>
    </lineage>
</organism>
<keyword evidence="3" id="KW-0720">Serine protease</keyword>
<gene>
    <name evidence="6" type="primary">jg13831</name>
    <name evidence="6" type="ORF">PAEG_LOCUS22335</name>
</gene>
<evidence type="ECO:0000313" key="6">
    <source>
        <dbReference type="EMBL" id="CAH2251961.1"/>
    </source>
</evidence>
<dbReference type="OrthoDB" id="6380398at2759"/>
<sequence>MENSQHSPVIGNPWKNILSFAVLDIYPLEDCQDVYSREYVTRKNFCAGFLSRGGGACNHDVGGPGIADGILMGIISFGSPVCGTPDAPTVFTKLGYYSDWVEEIMDMDVPVSKKRTTLKPIHDPLTARPLQTTKRPTTFKIPPLTGGEMNPVPISLIDNQLRIFDDNVFKDFLSTIFHSGDVSENRLVKDIKDSIELESTVNYGTKYNEDLTEKSKQAGYSEISSEDSGTKNKVVKDTLYNGKKIPISYDFDEEIEKLIENVNLGKKEEVQGIPMDVKNIPEFGDSKSVSDRIKSNNESVITLLYLSDDEKKDNIKNIVDDVYNENEGVGSVLRKRLDYIVQHYKFSSKRWRIFSCVVHC</sequence>